<dbReference type="OrthoDB" id="10261384at2759"/>
<reference evidence="1" key="1">
    <citation type="journal article" date="2020" name="Stud. Mycol.">
        <title>101 Dothideomycetes genomes: a test case for predicting lifestyles and emergence of pathogens.</title>
        <authorList>
            <person name="Haridas S."/>
            <person name="Albert R."/>
            <person name="Binder M."/>
            <person name="Bloem J."/>
            <person name="Labutti K."/>
            <person name="Salamov A."/>
            <person name="Andreopoulos B."/>
            <person name="Baker S."/>
            <person name="Barry K."/>
            <person name="Bills G."/>
            <person name="Bluhm B."/>
            <person name="Cannon C."/>
            <person name="Castanera R."/>
            <person name="Culley D."/>
            <person name="Daum C."/>
            <person name="Ezra D."/>
            <person name="Gonzalez J."/>
            <person name="Henrissat B."/>
            <person name="Kuo A."/>
            <person name="Liang C."/>
            <person name="Lipzen A."/>
            <person name="Lutzoni F."/>
            <person name="Magnuson J."/>
            <person name="Mondo S."/>
            <person name="Nolan M."/>
            <person name="Ohm R."/>
            <person name="Pangilinan J."/>
            <person name="Park H.-J."/>
            <person name="Ramirez L."/>
            <person name="Alfaro M."/>
            <person name="Sun H."/>
            <person name="Tritt A."/>
            <person name="Yoshinaga Y."/>
            <person name="Zwiers L.-H."/>
            <person name="Turgeon B."/>
            <person name="Goodwin S."/>
            <person name="Spatafora J."/>
            <person name="Crous P."/>
            <person name="Grigoriev I."/>
        </authorList>
    </citation>
    <scope>NUCLEOTIDE SEQUENCE</scope>
    <source>
        <strain evidence="1">CBS 113389</strain>
    </source>
</reference>
<dbReference type="PANTHER" id="PTHR28043">
    <property type="entry name" value="INCREASED RECOMBINATION CENTERS PROTEIN 6"/>
    <property type="match status" value="1"/>
</dbReference>
<dbReference type="Pfam" id="PF10199">
    <property type="entry name" value="Adaptin_binding"/>
    <property type="match status" value="1"/>
</dbReference>
<gene>
    <name evidence="1" type="ORF">BDY17DRAFT_246709</name>
</gene>
<evidence type="ECO:0000313" key="1">
    <source>
        <dbReference type="EMBL" id="KAF2486203.1"/>
    </source>
</evidence>
<dbReference type="InterPro" id="IPR034627">
    <property type="entry name" value="Irc6"/>
</dbReference>
<evidence type="ECO:0008006" key="3">
    <source>
        <dbReference type="Google" id="ProtNLM"/>
    </source>
</evidence>
<dbReference type="Gene3D" id="3.40.50.11960">
    <property type="match status" value="1"/>
</dbReference>
<dbReference type="GO" id="GO:0016192">
    <property type="term" value="P:vesicle-mediated transport"/>
    <property type="evidence" value="ECO:0007669"/>
    <property type="project" value="InterPro"/>
</dbReference>
<proteinExistence type="predicted"/>
<dbReference type="AlphaFoldDB" id="A0A6A6Q3H2"/>
<dbReference type="Proteomes" id="UP000799767">
    <property type="component" value="Unassembled WGS sequence"/>
</dbReference>
<protein>
    <recommendedName>
        <fullName evidence="3">Alpha and gamma adaptin binding protein p34-domain-containing protein</fullName>
    </recommendedName>
</protein>
<sequence>MEIRNSRRILIIGSAQSGALRVVQDLTGTAPSLNEDGSTAGLTHEWDIETAYYTAKVPIWMDEVRSAEEWKTEFRRPEAKEVVEAIGAWVYCFERSSDSNTITNVKAILAAIQDVLEEHVGYAANAVMLAVAVPRSHIATSQDIDHGEWEDVCLEHGFEFIDYAREGANEFREETGFARLKEALEANEWESTAADGEEDEADLDIHGLDDDEHSTGFARDEAEMTAELFGMKAALADHDHDAEPDDFMSLNEQAGQVDDLDRLMGRLLAVKEQSAGLPESERKRLAAKAVKELMRE</sequence>
<organism evidence="1 2">
    <name type="scientific">Neohortaea acidophila</name>
    <dbReference type="NCBI Taxonomy" id="245834"/>
    <lineage>
        <taxon>Eukaryota</taxon>
        <taxon>Fungi</taxon>
        <taxon>Dikarya</taxon>
        <taxon>Ascomycota</taxon>
        <taxon>Pezizomycotina</taxon>
        <taxon>Dothideomycetes</taxon>
        <taxon>Dothideomycetidae</taxon>
        <taxon>Mycosphaerellales</taxon>
        <taxon>Teratosphaeriaceae</taxon>
        <taxon>Neohortaea</taxon>
    </lineage>
</organism>
<dbReference type="EMBL" id="MU001632">
    <property type="protein sequence ID" value="KAF2486203.1"/>
    <property type="molecule type" value="Genomic_DNA"/>
</dbReference>
<dbReference type="GeneID" id="54471753"/>
<dbReference type="GO" id="GO:0030674">
    <property type="term" value="F:protein-macromolecule adaptor activity"/>
    <property type="evidence" value="ECO:0007669"/>
    <property type="project" value="TreeGrafter"/>
</dbReference>
<accession>A0A6A6Q3H2</accession>
<evidence type="ECO:0000313" key="2">
    <source>
        <dbReference type="Proteomes" id="UP000799767"/>
    </source>
</evidence>
<keyword evidence="2" id="KW-1185">Reference proteome</keyword>
<dbReference type="PANTHER" id="PTHR28043:SF1">
    <property type="entry name" value="INCREASED RECOMBINATION CENTERS PROTEIN 6"/>
    <property type="match status" value="1"/>
</dbReference>
<name>A0A6A6Q3H2_9PEZI</name>
<dbReference type="RefSeq" id="XP_033592772.1">
    <property type="nucleotide sequence ID" value="XM_033730751.1"/>
</dbReference>